<evidence type="ECO:0000256" key="1">
    <source>
        <dbReference type="ARBA" id="ARBA00004127"/>
    </source>
</evidence>
<organism evidence="6">
    <name type="scientific">Cyberlindnera fabianii</name>
    <name type="common">Yeast</name>
    <name type="synonym">Hansenula fabianii</name>
    <dbReference type="NCBI Taxonomy" id="36022"/>
    <lineage>
        <taxon>Eukaryota</taxon>
        <taxon>Fungi</taxon>
        <taxon>Dikarya</taxon>
        <taxon>Ascomycota</taxon>
        <taxon>Saccharomycotina</taxon>
        <taxon>Saccharomycetes</taxon>
        <taxon>Phaffomycetales</taxon>
        <taxon>Phaffomycetaceae</taxon>
        <taxon>Cyberlindnera</taxon>
    </lineage>
</organism>
<dbReference type="GO" id="GO:0012505">
    <property type="term" value="C:endomembrane system"/>
    <property type="evidence" value="ECO:0007669"/>
    <property type="project" value="UniProtKB-SubCell"/>
</dbReference>
<feature type="transmembrane region" description="Helical" evidence="5">
    <location>
        <begin position="160"/>
        <end position="184"/>
    </location>
</feature>
<dbReference type="Pfam" id="PF04750">
    <property type="entry name" value="Far-17a_AIG1"/>
    <property type="match status" value="1"/>
</dbReference>
<dbReference type="EMBL" id="LK052901">
    <property type="protein sequence ID" value="CDR45048.1"/>
    <property type="molecule type" value="Genomic_DNA"/>
</dbReference>
<keyword evidence="3 5" id="KW-1133">Transmembrane helix</keyword>
<proteinExistence type="predicted"/>
<feature type="transmembrane region" description="Helical" evidence="5">
    <location>
        <begin position="236"/>
        <end position="254"/>
    </location>
</feature>
<feature type="transmembrane region" description="Helical" evidence="5">
    <location>
        <begin position="52"/>
        <end position="70"/>
    </location>
</feature>
<dbReference type="GO" id="GO:0016020">
    <property type="term" value="C:membrane"/>
    <property type="evidence" value="ECO:0007669"/>
    <property type="project" value="InterPro"/>
</dbReference>
<keyword evidence="4 5" id="KW-0472">Membrane</keyword>
<comment type="subcellular location">
    <subcellularLocation>
        <location evidence="1">Endomembrane system</location>
        <topology evidence="1">Multi-pass membrane protein</topology>
    </subcellularLocation>
</comment>
<evidence type="ECO:0000256" key="5">
    <source>
        <dbReference type="SAM" id="Phobius"/>
    </source>
</evidence>
<dbReference type="OrthoDB" id="1898221at2759"/>
<evidence type="ECO:0000313" key="6">
    <source>
        <dbReference type="EMBL" id="CDR45048.1"/>
    </source>
</evidence>
<reference evidence="6" key="1">
    <citation type="journal article" date="2014" name="Genome Announc.">
        <title>Genome sequence of the yeast Cyberlindnera fabianii (Hansenula fabianii).</title>
        <authorList>
            <person name="Freel K.C."/>
            <person name="Sarilar V."/>
            <person name="Neuveglise C."/>
            <person name="Devillers H."/>
            <person name="Friedrich A."/>
            <person name="Schacherer J."/>
        </authorList>
    </citation>
    <scope>NUCLEOTIDE SEQUENCE</scope>
    <source>
        <strain evidence="6">YJS4271</strain>
    </source>
</reference>
<evidence type="ECO:0000256" key="4">
    <source>
        <dbReference type="ARBA" id="ARBA00023136"/>
    </source>
</evidence>
<evidence type="ECO:0000256" key="3">
    <source>
        <dbReference type="ARBA" id="ARBA00022989"/>
    </source>
</evidence>
<evidence type="ECO:0000256" key="2">
    <source>
        <dbReference type="ARBA" id="ARBA00022692"/>
    </source>
</evidence>
<accession>A0A061BB08</accession>
<feature type="transmembrane region" description="Helical" evidence="5">
    <location>
        <begin position="120"/>
        <end position="140"/>
    </location>
</feature>
<name>A0A061BB08_CYBFA</name>
<keyword evidence="2 5" id="KW-0812">Transmembrane</keyword>
<feature type="transmembrane region" description="Helical" evidence="5">
    <location>
        <begin position="191"/>
        <end position="216"/>
    </location>
</feature>
<gene>
    <name evidence="6" type="ORF">CYFA0S_16e01508g</name>
</gene>
<dbReference type="PhylomeDB" id="A0A061BB08"/>
<dbReference type="PANTHER" id="PTHR10989">
    <property type="entry name" value="ANDROGEN-INDUCED PROTEIN 1-RELATED"/>
    <property type="match status" value="1"/>
</dbReference>
<feature type="transmembrane region" description="Helical" evidence="5">
    <location>
        <begin position="90"/>
        <end position="108"/>
    </location>
</feature>
<sequence length="269" mass="30028">MYARVRWQSRGGTGEGDEKYLEILVDTWSLKRFSSPISDRAFNMAPNLRIPTLAYVAFNLFGLAVASWGALEIFGRPLPPQLATAGHWQFLTNLSLVLTCVSVGVNIISTTLGSKFLRGVSTALTASALVAETLVAIIYWTLKLFFVSLIVPANVTPDRYIPLSIDLTIHLFPVLFLSIDYYLLRNTGFRIPLLGAVGLVLALTVSYWFVLEALVVPPAHYPYPFLNVDEGERIKIFGVVAMCGVVFYQVYEYLHTVVQRLLFAKEKTQ</sequence>
<dbReference type="PANTHER" id="PTHR10989:SF16">
    <property type="entry name" value="AT02829P-RELATED"/>
    <property type="match status" value="1"/>
</dbReference>
<protein>
    <submittedName>
        <fullName evidence="6">CYFA0S16e01508g1_1</fullName>
    </submittedName>
</protein>
<dbReference type="AlphaFoldDB" id="A0A061BB08"/>
<dbReference type="InterPro" id="IPR006838">
    <property type="entry name" value="ADTRP_AIG1"/>
</dbReference>
<dbReference type="VEuPathDB" id="FungiDB:BON22_1387"/>